<name>A0ABW6YLF2_9ACTN</name>
<keyword evidence="2" id="KW-1185">Reference proteome</keyword>
<reference evidence="1 2" key="1">
    <citation type="submission" date="2024-10" db="EMBL/GenBank/DDBJ databases">
        <title>The Natural Products Discovery Center: Release of the First 8490 Sequenced Strains for Exploring Actinobacteria Biosynthetic Diversity.</title>
        <authorList>
            <person name="Kalkreuter E."/>
            <person name="Kautsar S.A."/>
            <person name="Yang D."/>
            <person name="Bader C.D."/>
            <person name="Teijaro C.N."/>
            <person name="Fluegel L."/>
            <person name="Davis C.M."/>
            <person name="Simpson J.R."/>
            <person name="Lauterbach L."/>
            <person name="Steele A.D."/>
            <person name="Gui C."/>
            <person name="Meng S."/>
            <person name="Li G."/>
            <person name="Viehrig K."/>
            <person name="Ye F."/>
            <person name="Su P."/>
            <person name="Kiefer A.F."/>
            <person name="Nichols A."/>
            <person name="Cepeda A.J."/>
            <person name="Yan W."/>
            <person name="Fan B."/>
            <person name="Jiang Y."/>
            <person name="Adhikari A."/>
            <person name="Zheng C.-J."/>
            <person name="Schuster L."/>
            <person name="Cowan T.M."/>
            <person name="Smanski M.J."/>
            <person name="Chevrette M.G."/>
            <person name="De Carvalho L.P.S."/>
            <person name="Shen B."/>
        </authorList>
    </citation>
    <scope>NUCLEOTIDE SEQUENCE [LARGE SCALE GENOMIC DNA]</scope>
    <source>
        <strain evidence="1 2">NPDC015755</strain>
    </source>
</reference>
<comment type="caution">
    <text evidence="1">The sequence shown here is derived from an EMBL/GenBank/DDBJ whole genome shotgun (WGS) entry which is preliminary data.</text>
</comment>
<sequence>MFFLACYLLRQHGAVDVQVDRSEDQTLQLGRFQGLDLPLIASVGRGRAVLATKPRVISLRARTGSMIRPSAGALSDEQREQLEEIDAS</sequence>
<accession>A0ABW6YLF2</accession>
<evidence type="ECO:0000313" key="2">
    <source>
        <dbReference type="Proteomes" id="UP001603013"/>
    </source>
</evidence>
<organism evidence="1 2">
    <name type="scientific">Streptomyces lateritius</name>
    <dbReference type="NCBI Taxonomy" id="67313"/>
    <lineage>
        <taxon>Bacteria</taxon>
        <taxon>Bacillati</taxon>
        <taxon>Actinomycetota</taxon>
        <taxon>Actinomycetes</taxon>
        <taxon>Kitasatosporales</taxon>
        <taxon>Streptomycetaceae</taxon>
        <taxon>Streptomyces</taxon>
    </lineage>
</organism>
<gene>
    <name evidence="1" type="ORF">ACF05T_32360</name>
</gene>
<dbReference type="RefSeq" id="WP_391937498.1">
    <property type="nucleotide sequence ID" value="NZ_JBIBSM010000024.1"/>
</dbReference>
<dbReference type="EMBL" id="JBIBSM010000024">
    <property type="protein sequence ID" value="MFF8280707.1"/>
    <property type="molecule type" value="Genomic_DNA"/>
</dbReference>
<protein>
    <submittedName>
        <fullName evidence="1">Uncharacterized protein</fullName>
    </submittedName>
</protein>
<evidence type="ECO:0000313" key="1">
    <source>
        <dbReference type="EMBL" id="MFF8280707.1"/>
    </source>
</evidence>
<dbReference type="Proteomes" id="UP001603013">
    <property type="component" value="Unassembled WGS sequence"/>
</dbReference>
<proteinExistence type="predicted"/>